<feature type="domain" description="C-type lectin" evidence="3">
    <location>
        <begin position="79"/>
        <end position="232"/>
    </location>
</feature>
<evidence type="ECO:0000313" key="5">
    <source>
        <dbReference type="WBParaSite" id="Csp11.Scaffold597.g5328.t1"/>
    </source>
</evidence>
<dbReference type="AlphaFoldDB" id="A0A1I7TF43"/>
<keyword evidence="4" id="KW-1185">Reference proteome</keyword>
<evidence type="ECO:0000256" key="1">
    <source>
        <dbReference type="SAM" id="MobiDB-lite"/>
    </source>
</evidence>
<accession>A0A1I7TF43</accession>
<feature type="signal peptide" evidence="2">
    <location>
        <begin position="1"/>
        <end position="17"/>
    </location>
</feature>
<proteinExistence type="predicted"/>
<dbReference type="SMART" id="SM00034">
    <property type="entry name" value="CLECT"/>
    <property type="match status" value="1"/>
</dbReference>
<dbReference type="SUPFAM" id="SSF56436">
    <property type="entry name" value="C-type lectin-like"/>
    <property type="match status" value="1"/>
</dbReference>
<keyword evidence="2" id="KW-0732">Signal</keyword>
<feature type="chain" id="PRO_5009307465" evidence="2">
    <location>
        <begin position="18"/>
        <end position="237"/>
    </location>
</feature>
<dbReference type="CDD" id="cd00037">
    <property type="entry name" value="CLECT"/>
    <property type="match status" value="1"/>
</dbReference>
<evidence type="ECO:0000313" key="4">
    <source>
        <dbReference type="Proteomes" id="UP000095282"/>
    </source>
</evidence>
<reference evidence="5" key="1">
    <citation type="submission" date="2016-11" db="UniProtKB">
        <authorList>
            <consortium name="WormBaseParasite"/>
        </authorList>
    </citation>
    <scope>IDENTIFICATION</scope>
</reference>
<dbReference type="PROSITE" id="PS50041">
    <property type="entry name" value="C_TYPE_LECTIN_2"/>
    <property type="match status" value="1"/>
</dbReference>
<organism evidence="4 5">
    <name type="scientific">Caenorhabditis tropicalis</name>
    <dbReference type="NCBI Taxonomy" id="1561998"/>
    <lineage>
        <taxon>Eukaryota</taxon>
        <taxon>Metazoa</taxon>
        <taxon>Ecdysozoa</taxon>
        <taxon>Nematoda</taxon>
        <taxon>Chromadorea</taxon>
        <taxon>Rhabditida</taxon>
        <taxon>Rhabditina</taxon>
        <taxon>Rhabditomorpha</taxon>
        <taxon>Rhabditoidea</taxon>
        <taxon>Rhabditidae</taxon>
        <taxon>Peloderinae</taxon>
        <taxon>Caenorhabditis</taxon>
    </lineage>
</organism>
<dbReference type="PANTHER" id="PTHR47517">
    <property type="entry name" value="C-TYPE LECTIN-RELATED"/>
    <property type="match status" value="1"/>
</dbReference>
<dbReference type="InterPro" id="IPR001304">
    <property type="entry name" value="C-type_lectin-like"/>
</dbReference>
<evidence type="ECO:0000259" key="3">
    <source>
        <dbReference type="PROSITE" id="PS50041"/>
    </source>
</evidence>
<evidence type="ECO:0000256" key="2">
    <source>
        <dbReference type="SAM" id="SignalP"/>
    </source>
</evidence>
<dbReference type="PANTHER" id="PTHR47517:SF2">
    <property type="entry name" value="C-TYPE LECTIN DOMAIN-CONTAINING PROTEIN"/>
    <property type="match status" value="1"/>
</dbReference>
<dbReference type="InterPro" id="IPR016186">
    <property type="entry name" value="C-type_lectin-like/link_sf"/>
</dbReference>
<dbReference type="eggNOG" id="KOG4297">
    <property type="taxonomic scope" value="Eukaryota"/>
</dbReference>
<dbReference type="STRING" id="1561998.A0A1I7TF43"/>
<dbReference type="Gene3D" id="3.10.100.10">
    <property type="entry name" value="Mannose-Binding Protein A, subunit A"/>
    <property type="match status" value="1"/>
</dbReference>
<dbReference type="WBParaSite" id="Csp11.Scaffold597.g5328.t1">
    <property type="protein sequence ID" value="Csp11.Scaffold597.g5328.t1"/>
    <property type="gene ID" value="Csp11.Scaffold597.g5328"/>
</dbReference>
<protein>
    <submittedName>
        <fullName evidence="5">C-type lectin domain-containing protein</fullName>
    </submittedName>
</protein>
<name>A0A1I7TF43_9PELO</name>
<dbReference type="Proteomes" id="UP000095282">
    <property type="component" value="Unplaced"/>
</dbReference>
<sequence length="237" mass="26762">MKLFLFLLFLWITVVVGRIDGRHDVFDSSEDSTSSEEMTGRAVNRDSFEDSEGSEGSSEKSEKKGKSCPGEWMSFDRSQGKWCVKVFMSNGNFLSAETLCRSYNSTLTGFQTNDERLKIADVAKQMIQSRGIEVALMWIGARRKSNCPTAGMCFADETFYWTDNFTKVKEAFEFSSGQPDASLNNRHNQNWGHESCLQQMIFASGTTHPKYASFQGQLNDLHCQNPEVQMCACGRRP</sequence>
<feature type="region of interest" description="Disordered" evidence="1">
    <location>
        <begin position="26"/>
        <end position="68"/>
    </location>
</feature>
<dbReference type="InterPro" id="IPR016187">
    <property type="entry name" value="CTDL_fold"/>
</dbReference>